<keyword evidence="3" id="KW-1185">Reference proteome</keyword>
<reference evidence="2 3" key="1">
    <citation type="submission" date="2020-07" db="EMBL/GenBank/DDBJ databases">
        <title>Sequencing the genomes of 1000 actinobacteria strains.</title>
        <authorList>
            <person name="Klenk H.-P."/>
        </authorList>
    </citation>
    <scope>NUCLEOTIDE SEQUENCE [LARGE SCALE GENOMIC DNA]</scope>
    <source>
        <strain evidence="2 3">DSM 104001</strain>
    </source>
</reference>
<protein>
    <submittedName>
        <fullName evidence="2">Uncharacterized protein</fullName>
    </submittedName>
</protein>
<evidence type="ECO:0000313" key="3">
    <source>
        <dbReference type="Proteomes" id="UP000541969"/>
    </source>
</evidence>
<dbReference type="RefSeq" id="WP_179715239.1">
    <property type="nucleotide sequence ID" value="NZ_JACBZT010000001.1"/>
</dbReference>
<comment type="caution">
    <text evidence="2">The sequence shown here is derived from an EMBL/GenBank/DDBJ whole genome shotgun (WGS) entry which is preliminary data.</text>
</comment>
<dbReference type="AlphaFoldDB" id="A0A853CB12"/>
<organism evidence="2 3">
    <name type="scientific">Petropleomorpha daqingensis</name>
    <dbReference type="NCBI Taxonomy" id="2026353"/>
    <lineage>
        <taxon>Bacteria</taxon>
        <taxon>Bacillati</taxon>
        <taxon>Actinomycetota</taxon>
        <taxon>Actinomycetes</taxon>
        <taxon>Geodermatophilales</taxon>
        <taxon>Geodermatophilaceae</taxon>
        <taxon>Petropleomorpha</taxon>
    </lineage>
</organism>
<sequence length="159" mass="17731">MTGGEATSAFAGEPQPVDIHHRGVWYSGELLGWRFDDDGRAMARVRCVVDGLRHSTWKELAELRLPEPGVINDPARVPAQARRHPAQPVGTPVVQWAAIGRHEAAAPSWTPDRLPQPPFEDDDTRPHALLLDRDLPRRPPVPRPAVRPRQTAPDRAHRS</sequence>
<name>A0A853CB12_9ACTN</name>
<feature type="region of interest" description="Disordered" evidence="1">
    <location>
        <begin position="104"/>
        <end position="159"/>
    </location>
</feature>
<accession>A0A853CB12</accession>
<gene>
    <name evidence="2" type="ORF">GGQ55_000805</name>
</gene>
<dbReference type="EMBL" id="JACBZT010000001">
    <property type="protein sequence ID" value="NYJ04527.1"/>
    <property type="molecule type" value="Genomic_DNA"/>
</dbReference>
<evidence type="ECO:0000256" key="1">
    <source>
        <dbReference type="SAM" id="MobiDB-lite"/>
    </source>
</evidence>
<evidence type="ECO:0000313" key="2">
    <source>
        <dbReference type="EMBL" id="NYJ04527.1"/>
    </source>
</evidence>
<dbReference type="Proteomes" id="UP000541969">
    <property type="component" value="Unassembled WGS sequence"/>
</dbReference>
<feature type="compositionally biased region" description="Basic and acidic residues" evidence="1">
    <location>
        <begin position="124"/>
        <end position="137"/>
    </location>
</feature>
<proteinExistence type="predicted"/>